<keyword evidence="1" id="KW-1133">Transmembrane helix</keyword>
<comment type="caution">
    <text evidence="2">The sequence shown here is derived from an EMBL/GenBank/DDBJ whole genome shotgun (WGS) entry which is preliminary data.</text>
</comment>
<reference evidence="2" key="1">
    <citation type="submission" date="2022-03" db="EMBL/GenBank/DDBJ databases">
        <authorList>
            <person name="Legras J.-L."/>
            <person name="Devillers H."/>
            <person name="Grondin C."/>
        </authorList>
    </citation>
    <scope>NUCLEOTIDE SEQUENCE</scope>
    <source>
        <strain evidence="2">CLIB 1423</strain>
    </source>
</reference>
<dbReference type="OrthoDB" id="4082764at2759"/>
<keyword evidence="1" id="KW-0812">Transmembrane</keyword>
<dbReference type="AlphaFoldDB" id="A0A9P0QKS2"/>
<evidence type="ECO:0000313" key="2">
    <source>
        <dbReference type="EMBL" id="CAH2350450.1"/>
    </source>
</evidence>
<protein>
    <submittedName>
        <fullName evidence="2">Inorganic phosphate transporter Pho86p</fullName>
    </submittedName>
</protein>
<feature type="transmembrane region" description="Helical" evidence="1">
    <location>
        <begin position="52"/>
        <end position="75"/>
    </location>
</feature>
<feature type="transmembrane region" description="Helical" evidence="1">
    <location>
        <begin position="95"/>
        <end position="115"/>
    </location>
</feature>
<sequence length="333" mass="37402">MAPQTPLNLNEPLSKDSKSTLEQVPLTPELATAGLTLHGDYYRQSQAKFNKYLVWHPYSLAFVAAATSIYGYLQFAKVIAESSSFWEFLYSPSTISRAMITLPGVLFGLACVGLFSHLVSDDFKTITDNLEISTYSTAIFGFDLIKFANLPIFKKLSDDKAAYDNGENTSVIIYRDSPIAIATVTPLEEQSDESNFVVQISGLHVRKVFAKVDFDEMLLEWALTRAKFLANTNPKYKDAKVTVLTDAYSFDSQRIKLLKSNFFEKVKSSRTLNPFSTIIQAEKELEGLVKKKNPNTNSTFFGIRPEVLTSIFDASRITYSLTINRKVPIEEIK</sequence>
<keyword evidence="1" id="KW-0472">Membrane</keyword>
<organism evidence="2 3">
    <name type="scientific">[Candida] railenensis</name>
    <dbReference type="NCBI Taxonomy" id="45579"/>
    <lineage>
        <taxon>Eukaryota</taxon>
        <taxon>Fungi</taxon>
        <taxon>Dikarya</taxon>
        <taxon>Ascomycota</taxon>
        <taxon>Saccharomycotina</taxon>
        <taxon>Pichiomycetes</taxon>
        <taxon>Debaryomycetaceae</taxon>
        <taxon>Kurtzmaniella</taxon>
    </lineage>
</organism>
<dbReference type="Proteomes" id="UP000837801">
    <property type="component" value="Unassembled WGS sequence"/>
</dbReference>
<evidence type="ECO:0000313" key="3">
    <source>
        <dbReference type="Proteomes" id="UP000837801"/>
    </source>
</evidence>
<dbReference type="Pfam" id="PF11124">
    <property type="entry name" value="Pho86"/>
    <property type="match status" value="1"/>
</dbReference>
<accession>A0A9P0QKS2</accession>
<proteinExistence type="predicted"/>
<dbReference type="EMBL" id="CAKXYY010000001">
    <property type="protein sequence ID" value="CAH2350450.1"/>
    <property type="molecule type" value="Genomic_DNA"/>
</dbReference>
<evidence type="ECO:0000256" key="1">
    <source>
        <dbReference type="SAM" id="Phobius"/>
    </source>
</evidence>
<keyword evidence="3" id="KW-1185">Reference proteome</keyword>
<name>A0A9P0QKS2_9ASCO</name>
<gene>
    <name evidence="2" type="ORF">CLIB1423_01S10374</name>
</gene>
<dbReference type="InterPro" id="IPR024297">
    <property type="entry name" value="Pho86"/>
</dbReference>